<dbReference type="Proteomes" id="UP001254165">
    <property type="component" value="Unassembled WGS sequence"/>
</dbReference>
<reference evidence="1 2" key="1">
    <citation type="submission" date="2023-07" db="EMBL/GenBank/DDBJ databases">
        <title>Novel species of Thermanaerothrix with wide hydrolytic capabilities.</title>
        <authorList>
            <person name="Zayulina K.S."/>
            <person name="Podosokorskaya O.A."/>
            <person name="Elcheninov A.G."/>
        </authorList>
    </citation>
    <scope>NUCLEOTIDE SEQUENCE [LARGE SCALE GENOMIC DNA]</scope>
    <source>
        <strain evidence="1 2">4228-RoL</strain>
        <plasmid evidence="1">p4228-RoL</plasmid>
    </source>
</reference>
<proteinExistence type="predicted"/>
<accession>A0ABU3NRS7</accession>
<keyword evidence="2" id="KW-1185">Reference proteome</keyword>
<dbReference type="RefSeq" id="WP_315626310.1">
    <property type="nucleotide sequence ID" value="NZ_JAUHMF010000010.1"/>
</dbReference>
<dbReference type="InterPro" id="IPR011990">
    <property type="entry name" value="TPR-like_helical_dom_sf"/>
</dbReference>
<organism evidence="1 2">
    <name type="scientific">Thermanaerothrix solaris</name>
    <dbReference type="NCBI Taxonomy" id="3058434"/>
    <lineage>
        <taxon>Bacteria</taxon>
        <taxon>Bacillati</taxon>
        <taxon>Chloroflexota</taxon>
        <taxon>Anaerolineae</taxon>
        <taxon>Anaerolineales</taxon>
        <taxon>Anaerolineaceae</taxon>
        <taxon>Thermanaerothrix</taxon>
    </lineage>
</organism>
<sequence>MNSRDDPLTLHQQALVLADQAYIARRNGQVEAAIELARKALGYEVEAAKRLPPVAGSEPTRSVLYLAAASLAWQAKDYELALELTAQGRTPWTPAEALAEFDALERNVRLVLQTRMAKWDS</sequence>
<gene>
    <name evidence="1" type="ORF">QYE77_14780</name>
</gene>
<evidence type="ECO:0000313" key="2">
    <source>
        <dbReference type="Proteomes" id="UP001254165"/>
    </source>
</evidence>
<name>A0ABU3NRS7_9CHLR</name>
<evidence type="ECO:0000313" key="1">
    <source>
        <dbReference type="EMBL" id="MDT8899527.1"/>
    </source>
</evidence>
<protein>
    <submittedName>
        <fullName evidence="1">Uncharacterized protein</fullName>
    </submittedName>
</protein>
<dbReference type="EMBL" id="JAUHMF010000010">
    <property type="protein sequence ID" value="MDT8899527.1"/>
    <property type="molecule type" value="Genomic_DNA"/>
</dbReference>
<dbReference type="SUPFAM" id="SSF48452">
    <property type="entry name" value="TPR-like"/>
    <property type="match status" value="1"/>
</dbReference>
<geneLocation type="plasmid" evidence="1">
    <name>p4228-RoL</name>
</geneLocation>
<comment type="caution">
    <text evidence="1">The sequence shown here is derived from an EMBL/GenBank/DDBJ whole genome shotgun (WGS) entry which is preliminary data.</text>
</comment>
<keyword evidence="1" id="KW-0614">Plasmid</keyword>